<gene>
    <name evidence="1" type="ORF">D0Z00_002658</name>
</gene>
<sequence>MLEAQLSEAAVMKRVIESIRDLVQNCNFDCSEEGISLQAMDDSHIALVSFKLYTDAFSTYRCDRNIPLGINVESLMKVLKSGNNDDVLTLRADDNGSNLNLIFEDASQDRISEYNLKLMEIEQENMAIPDTEHKVTISMPSSEFQRICRDMSVLSESVTIEVTKDGVRFSAEGDIGAGSIHLKPKTDLSDDTKSVKVQVEEPVKLSFNLKYLLFTCKSGSLSNVVTLHMSPDVPIVIKYQIPAGYVQFFLAPKIEDDEE</sequence>
<organism evidence="1 2">
    <name type="scientific">Geotrichum galactomycetum</name>
    <dbReference type="NCBI Taxonomy" id="27317"/>
    <lineage>
        <taxon>Eukaryota</taxon>
        <taxon>Fungi</taxon>
        <taxon>Dikarya</taxon>
        <taxon>Ascomycota</taxon>
        <taxon>Saccharomycotina</taxon>
        <taxon>Dipodascomycetes</taxon>
        <taxon>Dipodascales</taxon>
        <taxon>Dipodascaceae</taxon>
        <taxon>Geotrichum</taxon>
    </lineage>
</organism>
<evidence type="ECO:0000313" key="1">
    <source>
        <dbReference type="EMBL" id="KAF5096760.1"/>
    </source>
</evidence>
<comment type="caution">
    <text evidence="1">The sequence shown here is derived from an EMBL/GenBank/DDBJ whole genome shotgun (WGS) entry which is preliminary data.</text>
</comment>
<dbReference type="Proteomes" id="UP000744676">
    <property type="component" value="Unassembled WGS sequence"/>
</dbReference>
<reference evidence="1 2" key="1">
    <citation type="journal article" date="2020" name="Front. Microbiol.">
        <title>Phenotypic and Genetic Characterization of the Cheese Ripening Yeast Geotrichum candidum.</title>
        <authorList>
            <person name="Perkins V."/>
            <person name="Vignola S."/>
            <person name="Lessard M.H."/>
            <person name="Plante P.L."/>
            <person name="Corbeil J."/>
            <person name="Dugat-Bony E."/>
            <person name="Frenette M."/>
            <person name="Labrie S."/>
        </authorList>
    </citation>
    <scope>NUCLEOTIDE SEQUENCE [LARGE SCALE GENOMIC DNA]</scope>
    <source>
        <strain evidence="1 2">LMA-1147</strain>
    </source>
</reference>
<dbReference type="EMBL" id="QVQA01000081">
    <property type="protein sequence ID" value="KAF5096760.1"/>
    <property type="molecule type" value="Genomic_DNA"/>
</dbReference>
<name>A0ACB6V3D0_9ASCO</name>
<accession>A0ACB6V3D0</accession>
<keyword evidence="2" id="KW-1185">Reference proteome</keyword>
<evidence type="ECO:0000313" key="2">
    <source>
        <dbReference type="Proteomes" id="UP000744676"/>
    </source>
</evidence>
<protein>
    <submittedName>
        <fullName evidence="1">Uncharacterized protein</fullName>
    </submittedName>
</protein>
<proteinExistence type="predicted"/>